<accession>A0A061CHS8</accession>
<comment type="subcellular location">
    <subcellularLocation>
        <location evidence="1">Cytoplasm</location>
    </subcellularLocation>
</comment>
<evidence type="ECO:0000256" key="9">
    <source>
        <dbReference type="PROSITE-ProRule" id="PRU01248"/>
    </source>
</evidence>
<dbReference type="PROSITE" id="PS51898">
    <property type="entry name" value="TYR_RECOMBINASE"/>
    <property type="match status" value="1"/>
</dbReference>
<evidence type="ECO:0000259" key="11">
    <source>
        <dbReference type="PROSITE" id="PS51900"/>
    </source>
</evidence>
<protein>
    <submittedName>
        <fullName evidence="12">Tyrosine recombinase XerS</fullName>
    </submittedName>
</protein>
<evidence type="ECO:0000256" key="5">
    <source>
        <dbReference type="ARBA" id="ARBA00022908"/>
    </source>
</evidence>
<dbReference type="NCBIfam" id="NF003462">
    <property type="entry name" value="PRK05084.1"/>
    <property type="match status" value="1"/>
</dbReference>
<dbReference type="AlphaFoldDB" id="A0A061CHS8"/>
<dbReference type="SUPFAM" id="SSF56349">
    <property type="entry name" value="DNA breaking-rejoining enzymes"/>
    <property type="match status" value="1"/>
</dbReference>
<dbReference type="GO" id="GO:0007059">
    <property type="term" value="P:chromosome segregation"/>
    <property type="evidence" value="ECO:0007669"/>
    <property type="project" value="UniProtKB-KW"/>
</dbReference>
<feature type="domain" description="Core-binding (CB)" evidence="11">
    <location>
        <begin position="15"/>
        <end position="114"/>
    </location>
</feature>
<dbReference type="GO" id="GO:0005737">
    <property type="term" value="C:cytoplasm"/>
    <property type="evidence" value="ECO:0007669"/>
    <property type="project" value="UniProtKB-SubCell"/>
</dbReference>
<dbReference type="InterPro" id="IPR013762">
    <property type="entry name" value="Integrase-like_cat_sf"/>
</dbReference>
<dbReference type="EMBL" id="CP031023">
    <property type="protein sequence ID" value="AZA16155.1"/>
    <property type="molecule type" value="Genomic_DNA"/>
</dbReference>
<evidence type="ECO:0000256" key="3">
    <source>
        <dbReference type="ARBA" id="ARBA00022618"/>
    </source>
</evidence>
<gene>
    <name evidence="12" type="ORF">DQL93_06185</name>
</gene>
<dbReference type="GO" id="GO:0006310">
    <property type="term" value="P:DNA recombination"/>
    <property type="evidence" value="ECO:0007669"/>
    <property type="project" value="UniProtKB-KW"/>
</dbReference>
<dbReference type="Gene3D" id="1.10.443.10">
    <property type="entry name" value="Intergrase catalytic core"/>
    <property type="match status" value="1"/>
</dbReference>
<dbReference type="Pfam" id="PF02899">
    <property type="entry name" value="Phage_int_SAM_1"/>
    <property type="match status" value="1"/>
</dbReference>
<evidence type="ECO:0000256" key="7">
    <source>
        <dbReference type="ARBA" id="ARBA00023172"/>
    </source>
</evidence>
<dbReference type="PANTHER" id="PTHR30349">
    <property type="entry name" value="PHAGE INTEGRASE-RELATED"/>
    <property type="match status" value="1"/>
</dbReference>
<feature type="domain" description="Tyr recombinase" evidence="10">
    <location>
        <begin position="162"/>
        <end position="347"/>
    </location>
</feature>
<evidence type="ECO:0000256" key="1">
    <source>
        <dbReference type="ARBA" id="ARBA00004496"/>
    </source>
</evidence>
<keyword evidence="2" id="KW-0963">Cytoplasm</keyword>
<dbReference type="PANTHER" id="PTHR30349:SF77">
    <property type="entry name" value="TYROSINE RECOMBINASE XERC"/>
    <property type="match status" value="1"/>
</dbReference>
<evidence type="ECO:0000313" key="12">
    <source>
        <dbReference type="EMBL" id="AZA16155.1"/>
    </source>
</evidence>
<evidence type="ECO:0000256" key="4">
    <source>
        <dbReference type="ARBA" id="ARBA00022829"/>
    </source>
</evidence>
<keyword evidence="6 9" id="KW-0238">DNA-binding</keyword>
<keyword evidence="3" id="KW-0132">Cell division</keyword>
<dbReference type="CDD" id="cd00397">
    <property type="entry name" value="DNA_BRE_C"/>
    <property type="match status" value="1"/>
</dbReference>
<keyword evidence="7" id="KW-0233">DNA recombination</keyword>
<dbReference type="Pfam" id="PF00589">
    <property type="entry name" value="Phage_integrase"/>
    <property type="match status" value="1"/>
</dbReference>
<dbReference type="InterPro" id="IPR002104">
    <property type="entry name" value="Integrase_catalytic"/>
</dbReference>
<dbReference type="PROSITE" id="PS51900">
    <property type="entry name" value="CB"/>
    <property type="match status" value="1"/>
</dbReference>
<dbReference type="InterPro" id="IPR050090">
    <property type="entry name" value="Tyrosine_recombinase_XerCD"/>
</dbReference>
<dbReference type="InterPro" id="IPR011010">
    <property type="entry name" value="DNA_brk_join_enz"/>
</dbReference>
<keyword evidence="4" id="KW-0159">Chromosome partition</keyword>
<proteinExistence type="predicted"/>
<organism evidence="12">
    <name type="scientific">Lactobacillus delbrueckii subsp. lactis</name>
    <dbReference type="NCBI Taxonomy" id="29397"/>
    <lineage>
        <taxon>Bacteria</taxon>
        <taxon>Bacillati</taxon>
        <taxon>Bacillota</taxon>
        <taxon>Bacilli</taxon>
        <taxon>Lactobacillales</taxon>
        <taxon>Lactobacillaceae</taxon>
        <taxon>Lactobacillus</taxon>
    </lineage>
</organism>
<name>A0A061CHS8_LACDL</name>
<sequence length="358" mass="40871">METKKYLSLIDREMAQMPDFVKEYQLETRHSLTTSYQYLTEIRRFFSWLIAENLTQAKSPSQVLPSDLEKLSRSDVMLYLDKLEHSRNKQGHLNSPTTVNRSLNALRSLYKYLTITADKNNGEPYFDRNVMLKINSLPYTSTLNYRAHALEAHMYTGNLKYQFMDFLDQKFAGLCSGRALSSFKQNKERDMAVIALILGTGIRVSECAGVDMKDLNLKEATLDITRKGGQRDSVPVADWTLPYLEKYLAIRADRYKAPATNKAFFLTSYHQECRRMTTNAIEKMVGKYSAAFGHPLTPHKLRHTVASELYQATKDQVMVAQQLGQKGTSATDLYTHVDQREQRAALNASAKQNKSSSN</sequence>
<evidence type="ECO:0000259" key="10">
    <source>
        <dbReference type="PROSITE" id="PS51898"/>
    </source>
</evidence>
<dbReference type="InterPro" id="IPR010998">
    <property type="entry name" value="Integrase_recombinase_N"/>
</dbReference>
<dbReference type="InterPro" id="IPR044068">
    <property type="entry name" value="CB"/>
</dbReference>
<keyword evidence="5" id="KW-0229">DNA integration</keyword>
<dbReference type="GO" id="GO:0015074">
    <property type="term" value="P:DNA integration"/>
    <property type="evidence" value="ECO:0007669"/>
    <property type="project" value="UniProtKB-KW"/>
</dbReference>
<dbReference type="GO" id="GO:0003677">
    <property type="term" value="F:DNA binding"/>
    <property type="evidence" value="ECO:0007669"/>
    <property type="project" value="UniProtKB-UniRule"/>
</dbReference>
<evidence type="ECO:0000256" key="8">
    <source>
        <dbReference type="ARBA" id="ARBA00023306"/>
    </source>
</evidence>
<dbReference type="Gene3D" id="1.10.150.130">
    <property type="match status" value="1"/>
</dbReference>
<evidence type="ECO:0000256" key="6">
    <source>
        <dbReference type="ARBA" id="ARBA00023125"/>
    </source>
</evidence>
<keyword evidence="8" id="KW-0131">Cell cycle</keyword>
<reference evidence="12" key="1">
    <citation type="submission" date="2018-07" db="EMBL/GenBank/DDBJ databases">
        <authorList>
            <person name="Somerville V."/>
        </authorList>
    </citation>
    <scope>NUCLEOTIDE SEQUENCE</scope>
    <source>
        <strain evidence="12">NWC_2_2</strain>
    </source>
</reference>
<evidence type="ECO:0000256" key="2">
    <source>
        <dbReference type="ARBA" id="ARBA00022490"/>
    </source>
</evidence>
<dbReference type="GO" id="GO:0051301">
    <property type="term" value="P:cell division"/>
    <property type="evidence" value="ECO:0007669"/>
    <property type="project" value="UniProtKB-KW"/>
</dbReference>
<dbReference type="InterPro" id="IPR004107">
    <property type="entry name" value="Integrase_SAM-like_N"/>
</dbReference>
<dbReference type="RefSeq" id="WP_003615099.1">
    <property type="nucleotide sequence ID" value="NZ_JAGJAC010000110.1"/>
</dbReference>